<organism evidence="2 3">
    <name type="scientific">Ambrosiozyma monospora</name>
    <name type="common">Yeast</name>
    <name type="synonym">Endomycopsis monosporus</name>
    <dbReference type="NCBI Taxonomy" id="43982"/>
    <lineage>
        <taxon>Eukaryota</taxon>
        <taxon>Fungi</taxon>
        <taxon>Dikarya</taxon>
        <taxon>Ascomycota</taxon>
        <taxon>Saccharomycotina</taxon>
        <taxon>Pichiomycetes</taxon>
        <taxon>Pichiales</taxon>
        <taxon>Pichiaceae</taxon>
        <taxon>Ambrosiozyma</taxon>
    </lineage>
</organism>
<dbReference type="Gene3D" id="3.40.50.1820">
    <property type="entry name" value="alpha/beta hydrolase"/>
    <property type="match status" value="1"/>
</dbReference>
<dbReference type="Pfam" id="PF00561">
    <property type="entry name" value="Abhydrolase_1"/>
    <property type="match status" value="1"/>
</dbReference>
<dbReference type="PANTHER" id="PTHR42886">
    <property type="entry name" value="RE40534P-RELATED"/>
    <property type="match status" value="1"/>
</dbReference>
<dbReference type="GO" id="GO:0042171">
    <property type="term" value="F:lysophosphatidic acid acyltransferase activity"/>
    <property type="evidence" value="ECO:0007669"/>
    <property type="project" value="TreeGrafter"/>
</dbReference>
<keyword evidence="3" id="KW-1185">Reference proteome</keyword>
<name>A0A9W6WIV0_AMBMO</name>
<dbReference type="AlphaFoldDB" id="A0A9W6WIV0"/>
<evidence type="ECO:0000313" key="3">
    <source>
        <dbReference type="Proteomes" id="UP001165063"/>
    </source>
</evidence>
<accession>A0A9W6WIV0</accession>
<dbReference type="Proteomes" id="UP001165063">
    <property type="component" value="Unassembled WGS sequence"/>
</dbReference>
<gene>
    <name evidence="2" type="ORF">Amon01_000946200</name>
</gene>
<reference evidence="2" key="1">
    <citation type="submission" date="2023-04" db="EMBL/GenBank/DDBJ databases">
        <title>Ambrosiozyma monospora NBRC 1965.</title>
        <authorList>
            <person name="Ichikawa N."/>
            <person name="Sato H."/>
            <person name="Tonouchi N."/>
        </authorList>
    </citation>
    <scope>NUCLEOTIDE SEQUENCE</scope>
    <source>
        <strain evidence="2">NBRC 1965</strain>
    </source>
</reference>
<dbReference type="GO" id="GO:0005743">
    <property type="term" value="C:mitochondrial inner membrane"/>
    <property type="evidence" value="ECO:0007669"/>
    <property type="project" value="TreeGrafter"/>
</dbReference>
<feature type="domain" description="AB hydrolase-1" evidence="1">
    <location>
        <begin position="103"/>
        <end position="220"/>
    </location>
</feature>
<dbReference type="PANTHER" id="PTHR42886:SF23">
    <property type="entry name" value="1-ACYLGLYCEROL-3-PHOSPHATE O-ACYLTRANSFERASE ICT1-RELATED"/>
    <property type="match status" value="1"/>
</dbReference>
<evidence type="ECO:0000259" key="1">
    <source>
        <dbReference type="Pfam" id="PF00561"/>
    </source>
</evidence>
<dbReference type="GO" id="GO:0055088">
    <property type="term" value="P:lipid homeostasis"/>
    <property type="evidence" value="ECO:0007669"/>
    <property type="project" value="TreeGrafter"/>
</dbReference>
<sequence>MSDTTQIKEWGYWDSIKFYFNLKKPEFHEPKLLSYTPFYPDETATKSAEIINTDIFLNSSTDSIQTNGTITTQHSGKKKKTFIHEFCIHNKLPVADGKKPLDIVLVHGYGAALGFFYRNFDALSNIPGSTLHAIDLNGFGLSGRPKFPNLKGDTVDDVLKSEGFYIDALEQWRLKRGVDEFVLMGHSMGGYLSCCYYLKFGQGVVKKLVLISPVGVEDSEFSLLKEDGYTDIDKKIDPTKDLNKAAAVVEREGVDIKQEIMTILKNLDQKDVSELKANC</sequence>
<dbReference type="SUPFAM" id="SSF53474">
    <property type="entry name" value="alpha/beta-Hydrolases"/>
    <property type="match status" value="1"/>
</dbReference>
<dbReference type="InterPro" id="IPR000073">
    <property type="entry name" value="AB_hydrolase_1"/>
</dbReference>
<dbReference type="OrthoDB" id="7457040at2759"/>
<proteinExistence type="predicted"/>
<dbReference type="GO" id="GO:0006654">
    <property type="term" value="P:phosphatidic acid biosynthetic process"/>
    <property type="evidence" value="ECO:0007669"/>
    <property type="project" value="TreeGrafter"/>
</dbReference>
<evidence type="ECO:0000313" key="2">
    <source>
        <dbReference type="EMBL" id="GME74296.1"/>
    </source>
</evidence>
<dbReference type="GO" id="GO:0004623">
    <property type="term" value="F:phospholipase A2 activity"/>
    <property type="evidence" value="ECO:0007669"/>
    <property type="project" value="TreeGrafter"/>
</dbReference>
<dbReference type="EMBL" id="BSXU01011208">
    <property type="protein sequence ID" value="GME74296.1"/>
    <property type="molecule type" value="Genomic_DNA"/>
</dbReference>
<dbReference type="GO" id="GO:0035965">
    <property type="term" value="P:cardiolipin acyl-chain remodeling"/>
    <property type="evidence" value="ECO:0007669"/>
    <property type="project" value="TreeGrafter"/>
</dbReference>
<dbReference type="InterPro" id="IPR029058">
    <property type="entry name" value="AB_hydrolase_fold"/>
</dbReference>
<protein>
    <submittedName>
        <fullName evidence="2">Unnamed protein product</fullName>
    </submittedName>
</protein>
<comment type="caution">
    <text evidence="2">The sequence shown here is derived from an EMBL/GenBank/DDBJ whole genome shotgun (WGS) entry which is preliminary data.</text>
</comment>